<dbReference type="RefSeq" id="WP_194018679.1">
    <property type="nucleotide sequence ID" value="NZ_JADEVV010000003.1"/>
</dbReference>
<evidence type="ECO:0000256" key="3">
    <source>
        <dbReference type="ARBA" id="ARBA00022603"/>
    </source>
</evidence>
<comment type="function">
    <text evidence="6">Methylates ribosomal protein L11.</text>
</comment>
<dbReference type="PANTHER" id="PTHR43648:SF1">
    <property type="entry name" value="ELECTRON TRANSFER FLAVOPROTEIN BETA SUBUNIT LYSINE METHYLTRANSFERASE"/>
    <property type="match status" value="1"/>
</dbReference>
<sequence length="300" mass="33617">MAVANSWWEIRILCHPSLEETAFWRLEKFGCVGTSTEKKAHSLLIRGYLPQEKAEILDLAALALWCEQDALLLQVPKPRFHWQLIDEEDWSISWKEHWQPTPVGDRFIIYPAWIDPLDPGDRLILRLDPGVAFGTGTHATTQLCLESLEMRVDPDKNQVLADLGCGSGILGIGAILLGAAKVYGVDNDPLTVDSARHNRHLNQIHPDNLVINEGSVPELEQLIAEPVDGIICNILADVIVDLLPQFTPLVKPQGWAILSGIMVEQSQAIADALEQNGWTVVAIWKRQEWCCFQARREESD</sequence>
<dbReference type="HAMAP" id="MF_00735">
    <property type="entry name" value="Methyltr_PrmA"/>
    <property type="match status" value="1"/>
</dbReference>
<keyword evidence="2 6" id="KW-0963">Cytoplasm</keyword>
<dbReference type="InterPro" id="IPR050078">
    <property type="entry name" value="Ribosomal_L11_MeTrfase_PrmA"/>
</dbReference>
<dbReference type="EMBL" id="JADEVV010000003">
    <property type="protein sequence ID" value="MBE9252583.1"/>
    <property type="molecule type" value="Genomic_DNA"/>
</dbReference>
<dbReference type="InterPro" id="IPR004498">
    <property type="entry name" value="Ribosomal_PrmA_MeTrfase"/>
</dbReference>
<gene>
    <name evidence="6" type="primary">prmA</name>
    <name evidence="7" type="ORF">IQ217_01695</name>
</gene>
<feature type="binding site" evidence="6">
    <location>
        <position position="164"/>
    </location>
    <ligand>
        <name>S-adenosyl-L-methionine</name>
        <dbReference type="ChEBI" id="CHEBI:59789"/>
    </ligand>
</feature>
<evidence type="ECO:0000256" key="1">
    <source>
        <dbReference type="ARBA" id="ARBA00009741"/>
    </source>
</evidence>
<comment type="similarity">
    <text evidence="1 6">Belongs to the methyltransferase superfamily. PrmA family.</text>
</comment>
<dbReference type="PIRSF" id="PIRSF000401">
    <property type="entry name" value="RPL11_MTase"/>
    <property type="match status" value="1"/>
</dbReference>
<feature type="binding site" evidence="6">
    <location>
        <position position="233"/>
    </location>
    <ligand>
        <name>S-adenosyl-L-methionine</name>
        <dbReference type="ChEBI" id="CHEBI:59789"/>
    </ligand>
</feature>
<evidence type="ECO:0000256" key="5">
    <source>
        <dbReference type="ARBA" id="ARBA00022691"/>
    </source>
</evidence>
<evidence type="ECO:0000313" key="8">
    <source>
        <dbReference type="Proteomes" id="UP000658720"/>
    </source>
</evidence>
<keyword evidence="4 6" id="KW-0808">Transferase</keyword>
<dbReference type="GO" id="GO:0005840">
    <property type="term" value="C:ribosome"/>
    <property type="evidence" value="ECO:0007669"/>
    <property type="project" value="UniProtKB-KW"/>
</dbReference>
<dbReference type="GO" id="GO:0008168">
    <property type="term" value="F:methyltransferase activity"/>
    <property type="evidence" value="ECO:0007669"/>
    <property type="project" value="UniProtKB-KW"/>
</dbReference>
<reference evidence="7 8" key="1">
    <citation type="submission" date="2020-10" db="EMBL/GenBank/DDBJ databases">
        <authorList>
            <person name="Castelo-Branco R."/>
            <person name="Eusebio N."/>
            <person name="Adriana R."/>
            <person name="Vieira A."/>
            <person name="Brugerolle De Fraissinette N."/>
            <person name="Rezende De Castro R."/>
            <person name="Schneider M.P."/>
            <person name="Vasconcelos V."/>
            <person name="Leao P.N."/>
        </authorList>
    </citation>
    <scope>NUCLEOTIDE SEQUENCE [LARGE SCALE GENOMIC DNA]</scope>
    <source>
        <strain evidence="7 8">LEGE 00031</strain>
    </source>
</reference>
<evidence type="ECO:0000256" key="4">
    <source>
        <dbReference type="ARBA" id="ARBA00022679"/>
    </source>
</evidence>
<dbReference type="SUPFAM" id="SSF53335">
    <property type="entry name" value="S-adenosyl-L-methionine-dependent methyltransferases"/>
    <property type="match status" value="1"/>
</dbReference>
<evidence type="ECO:0000313" key="7">
    <source>
        <dbReference type="EMBL" id="MBE9252583.1"/>
    </source>
</evidence>
<keyword evidence="7" id="KW-0687">Ribonucleoprotein</keyword>
<dbReference type="GO" id="GO:0032259">
    <property type="term" value="P:methylation"/>
    <property type="evidence" value="ECO:0007669"/>
    <property type="project" value="UniProtKB-KW"/>
</dbReference>
<evidence type="ECO:0000256" key="6">
    <source>
        <dbReference type="HAMAP-Rule" id="MF_00735"/>
    </source>
</evidence>
<comment type="catalytic activity">
    <reaction evidence="6">
        <text>L-lysyl-[protein] + 3 S-adenosyl-L-methionine = N(6),N(6),N(6)-trimethyl-L-lysyl-[protein] + 3 S-adenosyl-L-homocysteine + 3 H(+)</text>
        <dbReference type="Rhea" id="RHEA:54192"/>
        <dbReference type="Rhea" id="RHEA-COMP:9752"/>
        <dbReference type="Rhea" id="RHEA-COMP:13826"/>
        <dbReference type="ChEBI" id="CHEBI:15378"/>
        <dbReference type="ChEBI" id="CHEBI:29969"/>
        <dbReference type="ChEBI" id="CHEBI:57856"/>
        <dbReference type="ChEBI" id="CHEBI:59789"/>
        <dbReference type="ChEBI" id="CHEBI:61961"/>
    </reaction>
</comment>
<feature type="binding site" evidence="6">
    <location>
        <position position="141"/>
    </location>
    <ligand>
        <name>S-adenosyl-L-methionine</name>
        <dbReference type="ChEBI" id="CHEBI:59789"/>
    </ligand>
</feature>
<evidence type="ECO:0000256" key="2">
    <source>
        <dbReference type="ARBA" id="ARBA00022490"/>
    </source>
</evidence>
<keyword evidence="7" id="KW-0689">Ribosomal protein</keyword>
<keyword evidence="8" id="KW-1185">Reference proteome</keyword>
<name>A0ABR9VML3_9SYNC</name>
<dbReference type="Proteomes" id="UP000658720">
    <property type="component" value="Unassembled WGS sequence"/>
</dbReference>
<comment type="caution">
    <text evidence="7">The sequence shown here is derived from an EMBL/GenBank/DDBJ whole genome shotgun (WGS) entry which is preliminary data.</text>
</comment>
<dbReference type="InterPro" id="IPR029063">
    <property type="entry name" value="SAM-dependent_MTases_sf"/>
</dbReference>
<dbReference type="Gene3D" id="3.40.50.150">
    <property type="entry name" value="Vaccinia Virus protein VP39"/>
    <property type="match status" value="1"/>
</dbReference>
<dbReference type="CDD" id="cd02440">
    <property type="entry name" value="AdoMet_MTases"/>
    <property type="match status" value="1"/>
</dbReference>
<organism evidence="7 8">
    <name type="scientific">Synechocystis salina LEGE 00031</name>
    <dbReference type="NCBI Taxonomy" id="1828736"/>
    <lineage>
        <taxon>Bacteria</taxon>
        <taxon>Bacillati</taxon>
        <taxon>Cyanobacteriota</taxon>
        <taxon>Cyanophyceae</taxon>
        <taxon>Synechococcales</taxon>
        <taxon>Merismopediaceae</taxon>
        <taxon>Synechocystis</taxon>
    </lineage>
</organism>
<proteinExistence type="inferred from homology"/>
<keyword evidence="5 6" id="KW-0949">S-adenosyl-L-methionine</keyword>
<comment type="subcellular location">
    <subcellularLocation>
        <location evidence="6">Cytoplasm</location>
    </subcellularLocation>
</comment>
<protein>
    <recommendedName>
        <fullName evidence="6">Ribosomal protein L11 methyltransferase</fullName>
        <shortName evidence="6">L11 Mtase</shortName>
        <ecNumber evidence="6">2.1.1.-</ecNumber>
    </recommendedName>
</protein>
<dbReference type="PANTHER" id="PTHR43648">
    <property type="entry name" value="ELECTRON TRANSFER FLAVOPROTEIN BETA SUBUNIT LYSINE METHYLTRANSFERASE"/>
    <property type="match status" value="1"/>
</dbReference>
<accession>A0ABR9VML3</accession>
<dbReference type="Pfam" id="PF06325">
    <property type="entry name" value="PrmA"/>
    <property type="match status" value="1"/>
</dbReference>
<dbReference type="EC" id="2.1.1.-" evidence="6"/>
<keyword evidence="3 6" id="KW-0489">Methyltransferase</keyword>
<dbReference type="NCBIfam" id="TIGR00406">
    <property type="entry name" value="prmA"/>
    <property type="match status" value="1"/>
</dbReference>
<feature type="binding site" evidence="6">
    <location>
        <position position="186"/>
    </location>
    <ligand>
        <name>S-adenosyl-L-methionine</name>
        <dbReference type="ChEBI" id="CHEBI:59789"/>
    </ligand>
</feature>